<feature type="region of interest" description="Disordered" evidence="1">
    <location>
        <begin position="43"/>
        <end position="93"/>
    </location>
</feature>
<keyword evidence="3" id="KW-1185">Reference proteome</keyword>
<feature type="region of interest" description="Disordered" evidence="1">
    <location>
        <begin position="1"/>
        <end position="22"/>
    </location>
</feature>
<dbReference type="EMBL" id="JBHLTC010000001">
    <property type="protein sequence ID" value="MFC0622428.1"/>
    <property type="molecule type" value="Genomic_DNA"/>
</dbReference>
<dbReference type="Proteomes" id="UP001589890">
    <property type="component" value="Unassembled WGS sequence"/>
</dbReference>
<organism evidence="2 3">
    <name type="scientific">Kribbella deserti</name>
    <dbReference type="NCBI Taxonomy" id="1926257"/>
    <lineage>
        <taxon>Bacteria</taxon>
        <taxon>Bacillati</taxon>
        <taxon>Actinomycetota</taxon>
        <taxon>Actinomycetes</taxon>
        <taxon>Propionibacteriales</taxon>
        <taxon>Kribbellaceae</taxon>
        <taxon>Kribbella</taxon>
    </lineage>
</organism>
<dbReference type="RefSeq" id="WP_380043063.1">
    <property type="nucleotide sequence ID" value="NZ_JBHLTC010000001.1"/>
</dbReference>
<evidence type="ECO:0000313" key="3">
    <source>
        <dbReference type="Proteomes" id="UP001589890"/>
    </source>
</evidence>
<accession>A0ABV6QDY7</accession>
<feature type="compositionally biased region" description="Basic and acidic residues" evidence="1">
    <location>
        <begin position="1"/>
        <end position="18"/>
    </location>
</feature>
<name>A0ABV6QDY7_9ACTN</name>
<sequence>MQVDVSRPDHPDDAEAPPRRPARWTIRRAIELVDRAIDAAGERMMRAPDPPEWTDGPTAPVSRVGRRTRPSVFHPQISAGADEPAPNRAPSLD</sequence>
<evidence type="ECO:0000313" key="2">
    <source>
        <dbReference type="EMBL" id="MFC0622428.1"/>
    </source>
</evidence>
<gene>
    <name evidence="2" type="ORF">ACFFGN_00010</name>
</gene>
<proteinExistence type="predicted"/>
<comment type="caution">
    <text evidence="2">The sequence shown here is derived from an EMBL/GenBank/DDBJ whole genome shotgun (WGS) entry which is preliminary data.</text>
</comment>
<protein>
    <submittedName>
        <fullName evidence="2">Uncharacterized protein</fullName>
    </submittedName>
</protein>
<evidence type="ECO:0000256" key="1">
    <source>
        <dbReference type="SAM" id="MobiDB-lite"/>
    </source>
</evidence>
<reference evidence="2 3" key="1">
    <citation type="submission" date="2024-09" db="EMBL/GenBank/DDBJ databases">
        <authorList>
            <person name="Sun Q."/>
            <person name="Mori K."/>
        </authorList>
    </citation>
    <scope>NUCLEOTIDE SEQUENCE [LARGE SCALE GENOMIC DNA]</scope>
    <source>
        <strain evidence="2 3">CGMCC 1.15906</strain>
    </source>
</reference>